<accession>A0ABQ7X6F2</accession>
<protein>
    <submittedName>
        <fullName evidence="2">Uncharacterized protein</fullName>
    </submittedName>
</protein>
<feature type="region of interest" description="Disordered" evidence="1">
    <location>
        <begin position="90"/>
        <end position="121"/>
    </location>
</feature>
<sequence length="288" mass="32964">ERGRRTRYPIVMTSPLRLGHWNELRKLGADQLLGRGRRLSVLALWLGRYRSLFLLVGHEGRRTLQPVLSVIELSMTMSIHRCRRQALENINSVSSNSPSSELPPPWRAPGEGTSYVDPSAQSRRCRRPLRGDFNGLDSMKEKHRREIEGRDEVARKERDLARRSLAREYDAVLAVVKDKLQKKKKETAVAIRLQEVRARIEALTEYIEGGFELEEKLERLRDQEVSHDVDYGLASVSDPSLVASSFLRFLVTRSIKIDAKIGPRDFGVCVEQRLIRNLFCGPLYGMMA</sequence>
<dbReference type="Proteomes" id="UP000824890">
    <property type="component" value="Unassembled WGS sequence"/>
</dbReference>
<reference evidence="2 3" key="1">
    <citation type="submission" date="2021-05" db="EMBL/GenBank/DDBJ databases">
        <title>Genome Assembly of Synthetic Allotetraploid Brassica napus Reveals Homoeologous Exchanges between Subgenomes.</title>
        <authorList>
            <person name="Davis J.T."/>
        </authorList>
    </citation>
    <scope>NUCLEOTIDE SEQUENCE [LARGE SCALE GENOMIC DNA]</scope>
    <source>
        <strain evidence="3">cv. Da-Ae</strain>
        <tissue evidence="2">Seedling</tissue>
    </source>
</reference>
<gene>
    <name evidence="2" type="ORF">HID58_095359</name>
</gene>
<organism evidence="2 3">
    <name type="scientific">Brassica napus</name>
    <name type="common">Rape</name>
    <dbReference type="NCBI Taxonomy" id="3708"/>
    <lineage>
        <taxon>Eukaryota</taxon>
        <taxon>Viridiplantae</taxon>
        <taxon>Streptophyta</taxon>
        <taxon>Embryophyta</taxon>
        <taxon>Tracheophyta</taxon>
        <taxon>Spermatophyta</taxon>
        <taxon>Magnoliopsida</taxon>
        <taxon>eudicotyledons</taxon>
        <taxon>Gunneridae</taxon>
        <taxon>Pentapetalae</taxon>
        <taxon>rosids</taxon>
        <taxon>malvids</taxon>
        <taxon>Brassicales</taxon>
        <taxon>Brassicaceae</taxon>
        <taxon>Brassiceae</taxon>
        <taxon>Brassica</taxon>
    </lineage>
</organism>
<proteinExistence type="predicted"/>
<dbReference type="EMBL" id="JAGKQM010002000">
    <property type="protein sequence ID" value="KAH0850650.1"/>
    <property type="molecule type" value="Genomic_DNA"/>
</dbReference>
<comment type="caution">
    <text evidence="2">The sequence shown here is derived from an EMBL/GenBank/DDBJ whole genome shotgun (WGS) entry which is preliminary data.</text>
</comment>
<feature type="non-terminal residue" evidence="2">
    <location>
        <position position="1"/>
    </location>
</feature>
<evidence type="ECO:0000256" key="1">
    <source>
        <dbReference type="SAM" id="MobiDB-lite"/>
    </source>
</evidence>
<name>A0ABQ7X6F2_BRANA</name>
<evidence type="ECO:0000313" key="3">
    <source>
        <dbReference type="Proteomes" id="UP000824890"/>
    </source>
</evidence>
<keyword evidence="3" id="KW-1185">Reference proteome</keyword>
<evidence type="ECO:0000313" key="2">
    <source>
        <dbReference type="EMBL" id="KAH0850650.1"/>
    </source>
</evidence>